<name>A0A8E2J917_9PEZI</name>
<evidence type="ECO:0000313" key="6">
    <source>
        <dbReference type="Proteomes" id="UP000250266"/>
    </source>
</evidence>
<dbReference type="Gene3D" id="3.90.180.10">
    <property type="entry name" value="Medium-chain alcohol dehydrogenases, catalytic domain"/>
    <property type="match status" value="1"/>
</dbReference>
<dbReference type="OrthoDB" id="48317at2759"/>
<dbReference type="CDD" id="cd08249">
    <property type="entry name" value="enoyl_reductase_like"/>
    <property type="match status" value="1"/>
</dbReference>
<evidence type="ECO:0000259" key="4">
    <source>
        <dbReference type="SMART" id="SM00829"/>
    </source>
</evidence>
<dbReference type="PANTHER" id="PTHR45348:SF2">
    <property type="entry name" value="ZINC-TYPE ALCOHOL DEHYDROGENASE-LIKE PROTEIN C2E1P3.01"/>
    <property type="match status" value="1"/>
</dbReference>
<evidence type="ECO:0000256" key="3">
    <source>
        <dbReference type="ARBA" id="ARBA00023002"/>
    </source>
</evidence>
<dbReference type="InterPro" id="IPR036291">
    <property type="entry name" value="NAD(P)-bd_dom_sf"/>
</dbReference>
<dbReference type="EMBL" id="KV745646">
    <property type="protein sequence ID" value="OCK73818.1"/>
    <property type="molecule type" value="Genomic_DNA"/>
</dbReference>
<evidence type="ECO:0000256" key="2">
    <source>
        <dbReference type="ARBA" id="ARBA00011245"/>
    </source>
</evidence>
<reference evidence="5 6" key="1">
    <citation type="journal article" date="2016" name="Nat. Commun.">
        <title>Ectomycorrhizal ecology is imprinted in the genome of the dominant symbiotic fungus Cenococcum geophilum.</title>
        <authorList>
            <consortium name="DOE Joint Genome Institute"/>
            <person name="Peter M."/>
            <person name="Kohler A."/>
            <person name="Ohm R.A."/>
            <person name="Kuo A."/>
            <person name="Krutzmann J."/>
            <person name="Morin E."/>
            <person name="Arend M."/>
            <person name="Barry K.W."/>
            <person name="Binder M."/>
            <person name="Choi C."/>
            <person name="Clum A."/>
            <person name="Copeland A."/>
            <person name="Grisel N."/>
            <person name="Haridas S."/>
            <person name="Kipfer T."/>
            <person name="LaButti K."/>
            <person name="Lindquist E."/>
            <person name="Lipzen A."/>
            <person name="Maire R."/>
            <person name="Meier B."/>
            <person name="Mihaltcheva S."/>
            <person name="Molinier V."/>
            <person name="Murat C."/>
            <person name="Poggeler S."/>
            <person name="Quandt C.A."/>
            <person name="Sperisen C."/>
            <person name="Tritt A."/>
            <person name="Tisserant E."/>
            <person name="Crous P.W."/>
            <person name="Henrissat B."/>
            <person name="Nehls U."/>
            <person name="Egli S."/>
            <person name="Spatafora J.W."/>
            <person name="Grigoriev I.V."/>
            <person name="Martin F.M."/>
        </authorList>
    </citation>
    <scope>NUCLEOTIDE SEQUENCE [LARGE SCALE GENOMIC DNA]</scope>
    <source>
        <strain evidence="5 6">CBS 459.81</strain>
    </source>
</reference>
<dbReference type="Gene3D" id="3.40.50.720">
    <property type="entry name" value="NAD(P)-binding Rossmann-like Domain"/>
    <property type="match status" value="1"/>
</dbReference>
<dbReference type="Pfam" id="PF00107">
    <property type="entry name" value="ADH_zinc_N"/>
    <property type="match status" value="1"/>
</dbReference>
<feature type="domain" description="Enoyl reductase (ER)" evidence="4">
    <location>
        <begin position="13"/>
        <end position="343"/>
    </location>
</feature>
<evidence type="ECO:0000313" key="5">
    <source>
        <dbReference type="EMBL" id="OCK73818.1"/>
    </source>
</evidence>
<dbReference type="InterPro" id="IPR013154">
    <property type="entry name" value="ADH-like_N"/>
</dbReference>
<sequence length="347" mass="36745">MSNQAAWLSSEHGQLEVKEAAYSKPGPGEVLIKNHVVAINPIDAKIQEHGVLVKTYPFILGFEVAGEIEEVGEGVTRFEKGERVCGLAIALRTQNLAHAGFQLHTCAIQFAVARIPTSVSYAQAAVLPIGLATAASGLFEPQYLGLPPPGPTPSANAEKRAILIWGGSSVVGSCAIQMAAATGLIVFTTASAKNHEYVRGLGAAYVFDYSNPNIVKEILAAVVGAGVELVGAYDVISEDDTTEKCAEVVHHFGGGVLLATRLGNRPEGVMLGDVRRSVVRPPSPTATEMPVWIAIWADFLEQGLEDGRLKAKPDPIVIKGGLDMCQEGLDLYRKGVSAAKIVVEIEE</sequence>
<protein>
    <submittedName>
        <fullName evidence="5">GroES-like protein</fullName>
    </submittedName>
</protein>
<evidence type="ECO:0000256" key="1">
    <source>
        <dbReference type="ARBA" id="ARBA00008072"/>
    </source>
</evidence>
<dbReference type="GO" id="GO:0016651">
    <property type="term" value="F:oxidoreductase activity, acting on NAD(P)H"/>
    <property type="evidence" value="ECO:0007669"/>
    <property type="project" value="InterPro"/>
</dbReference>
<comment type="subunit">
    <text evidence="2">Monomer.</text>
</comment>
<dbReference type="SMART" id="SM00829">
    <property type="entry name" value="PKS_ER"/>
    <property type="match status" value="1"/>
</dbReference>
<organism evidence="5 6">
    <name type="scientific">Lepidopterella palustris CBS 459.81</name>
    <dbReference type="NCBI Taxonomy" id="1314670"/>
    <lineage>
        <taxon>Eukaryota</taxon>
        <taxon>Fungi</taxon>
        <taxon>Dikarya</taxon>
        <taxon>Ascomycota</taxon>
        <taxon>Pezizomycotina</taxon>
        <taxon>Dothideomycetes</taxon>
        <taxon>Pleosporomycetidae</taxon>
        <taxon>Mytilinidiales</taxon>
        <taxon>Argynnaceae</taxon>
        <taxon>Lepidopterella</taxon>
    </lineage>
</organism>
<dbReference type="PANTHER" id="PTHR45348">
    <property type="entry name" value="HYPOTHETICAL OXIDOREDUCTASE (EUROFUNG)"/>
    <property type="match status" value="1"/>
</dbReference>
<dbReference type="Proteomes" id="UP000250266">
    <property type="component" value="Unassembled WGS sequence"/>
</dbReference>
<keyword evidence="3" id="KW-0560">Oxidoreductase</keyword>
<dbReference type="AlphaFoldDB" id="A0A8E2J917"/>
<comment type="similarity">
    <text evidence="1">Belongs to the zinc-containing alcohol dehydrogenase family.</text>
</comment>
<dbReference type="InterPro" id="IPR020843">
    <property type="entry name" value="ER"/>
</dbReference>
<gene>
    <name evidence="5" type="ORF">K432DRAFT_339764</name>
</gene>
<dbReference type="InterPro" id="IPR013149">
    <property type="entry name" value="ADH-like_C"/>
</dbReference>
<dbReference type="SUPFAM" id="SSF50129">
    <property type="entry name" value="GroES-like"/>
    <property type="match status" value="1"/>
</dbReference>
<keyword evidence="6" id="KW-1185">Reference proteome</keyword>
<dbReference type="InterPro" id="IPR011032">
    <property type="entry name" value="GroES-like_sf"/>
</dbReference>
<proteinExistence type="inferred from homology"/>
<dbReference type="Pfam" id="PF08240">
    <property type="entry name" value="ADH_N"/>
    <property type="match status" value="1"/>
</dbReference>
<accession>A0A8E2J917</accession>
<dbReference type="InterPro" id="IPR047122">
    <property type="entry name" value="Trans-enoyl_RdTase-like"/>
</dbReference>
<dbReference type="SUPFAM" id="SSF51735">
    <property type="entry name" value="NAD(P)-binding Rossmann-fold domains"/>
    <property type="match status" value="1"/>
</dbReference>